<feature type="compositionally biased region" description="Acidic residues" evidence="1">
    <location>
        <begin position="47"/>
        <end position="59"/>
    </location>
</feature>
<feature type="signal peptide" evidence="2">
    <location>
        <begin position="1"/>
        <end position="30"/>
    </location>
</feature>
<reference evidence="3 4" key="1">
    <citation type="submission" date="2019-08" db="EMBL/GenBank/DDBJ databases">
        <authorList>
            <person name="Dhanesh K."/>
            <person name="Kumar G."/>
            <person name="Sasikala C."/>
            <person name="Venkata Ramana C."/>
        </authorList>
    </citation>
    <scope>NUCLEOTIDE SEQUENCE [LARGE SCALE GENOMIC DNA]</scope>
    <source>
        <strain evidence="3 4">JC645</strain>
    </source>
</reference>
<evidence type="ECO:0000256" key="2">
    <source>
        <dbReference type="SAM" id="SignalP"/>
    </source>
</evidence>
<feature type="chain" id="PRO_5024460469" evidence="2">
    <location>
        <begin position="31"/>
        <end position="633"/>
    </location>
</feature>
<dbReference type="AlphaFoldDB" id="A0A5M6D0N7"/>
<organism evidence="3 4">
    <name type="scientific">Roseiconus nitratireducens</name>
    <dbReference type="NCBI Taxonomy" id="2605748"/>
    <lineage>
        <taxon>Bacteria</taxon>
        <taxon>Pseudomonadati</taxon>
        <taxon>Planctomycetota</taxon>
        <taxon>Planctomycetia</taxon>
        <taxon>Pirellulales</taxon>
        <taxon>Pirellulaceae</taxon>
        <taxon>Roseiconus</taxon>
    </lineage>
</organism>
<comment type="caution">
    <text evidence="3">The sequence shown here is derived from an EMBL/GenBank/DDBJ whole genome shotgun (WGS) entry which is preliminary data.</text>
</comment>
<evidence type="ECO:0000313" key="3">
    <source>
        <dbReference type="EMBL" id="KAA5541004.1"/>
    </source>
</evidence>
<dbReference type="EMBL" id="VWOX01000011">
    <property type="protein sequence ID" value="KAA5541004.1"/>
    <property type="molecule type" value="Genomic_DNA"/>
</dbReference>
<sequence length="633" mass="69665">MTDLRPSRWLCVVAVVLALASLFSLPSLSAADVASAASDSTASDPTDAPEESEEDEEELQTGQPWDYSPYRVLIWIASRDARINAQTVHHSLAEYLDRDFNSIWRTTITDAPASVQTAAFRSMDDLTYDQIAASDPVIAVKRDHEDAIRIQTVKSLPRYVQAVPVTSGTRNDVLRRAEAFGDPSLGGAASVLKTFDGDALALAKTWNDPSTEAMLVTRGKASTFEKPGAKILTLPITELVETAVEEYDKIFVVRVDGPSTSPTRRPSVTVAELETLMRYFGAPVTTPYSGPHDLASVIGYTVTEAFAPMVRIDDAGQDTATGMVRAANLILDPESPAAVPVGSALMPMIRKNNREGNPISIGPIEWAYLIATEKDGRDIKMDYYSGRPGGLQGRKNKRTFKMAMLLHPQDDSTLLRLHAKGREDEPLIGYELYERELNSKSMTFVGRTDWNGRLAIQKTDNPLRLLYVKNGGAVLARLPMVPGLTEMEVADLSGDDMRLQAEAYIRGVQNAIVDLVAIRKLLAARIRLRLREGKMKEAEDLLNALREQPTNEQLANDMGKKQGDFLKAIGNRNVNQRRKVDDMFKVTREMLGKQINPAVIRDLEADVNAARDNGGKLPAEEEDQPETQDASQG</sequence>
<proteinExistence type="predicted"/>
<dbReference type="Proteomes" id="UP000324479">
    <property type="component" value="Unassembled WGS sequence"/>
</dbReference>
<name>A0A5M6D0N7_9BACT</name>
<evidence type="ECO:0000256" key="1">
    <source>
        <dbReference type="SAM" id="MobiDB-lite"/>
    </source>
</evidence>
<feature type="region of interest" description="Disordered" evidence="1">
    <location>
        <begin position="606"/>
        <end position="633"/>
    </location>
</feature>
<protein>
    <submittedName>
        <fullName evidence="3">Uncharacterized protein</fullName>
    </submittedName>
</protein>
<accession>A0A5M6D0N7</accession>
<evidence type="ECO:0000313" key="4">
    <source>
        <dbReference type="Proteomes" id="UP000324479"/>
    </source>
</evidence>
<keyword evidence="2" id="KW-0732">Signal</keyword>
<feature type="compositionally biased region" description="Low complexity" evidence="1">
    <location>
        <begin position="36"/>
        <end position="46"/>
    </location>
</feature>
<gene>
    <name evidence="3" type="ORF">FYK55_19080</name>
</gene>
<dbReference type="RefSeq" id="WP_150078048.1">
    <property type="nucleotide sequence ID" value="NZ_VWOX01000011.1"/>
</dbReference>
<keyword evidence="4" id="KW-1185">Reference proteome</keyword>
<feature type="region of interest" description="Disordered" evidence="1">
    <location>
        <begin position="36"/>
        <end position="62"/>
    </location>
</feature>